<evidence type="ECO:0000313" key="2">
    <source>
        <dbReference type="EMBL" id="MBO0947531.1"/>
    </source>
</evidence>
<name>A0ABS3JC03_9BACT</name>
<gene>
    <name evidence="2" type="ORF">J2I46_02995</name>
</gene>
<evidence type="ECO:0000259" key="1">
    <source>
        <dbReference type="Pfam" id="PF04233"/>
    </source>
</evidence>
<dbReference type="EMBL" id="JAFMYW010000001">
    <property type="protein sequence ID" value="MBO0947531.1"/>
    <property type="molecule type" value="Genomic_DNA"/>
</dbReference>
<dbReference type="InterPro" id="IPR006528">
    <property type="entry name" value="Phage_head_morphogenesis_dom"/>
</dbReference>
<keyword evidence="3" id="KW-1185">Reference proteome</keyword>
<dbReference type="Proteomes" id="UP000664628">
    <property type="component" value="Unassembled WGS sequence"/>
</dbReference>
<protein>
    <recommendedName>
        <fullName evidence="1">Phage head morphogenesis domain-containing protein</fullName>
    </recommendedName>
</protein>
<comment type="caution">
    <text evidence="2">The sequence shown here is derived from an EMBL/GenBank/DDBJ whole genome shotgun (WGS) entry which is preliminary data.</text>
</comment>
<dbReference type="RefSeq" id="WP_207327439.1">
    <property type="nucleotide sequence ID" value="NZ_JAFMYW010000001.1"/>
</dbReference>
<dbReference type="Pfam" id="PF04233">
    <property type="entry name" value="Phage_Mu_F"/>
    <property type="match status" value="1"/>
</dbReference>
<evidence type="ECO:0000313" key="3">
    <source>
        <dbReference type="Proteomes" id="UP000664628"/>
    </source>
</evidence>
<organism evidence="2 3">
    <name type="scientific">Fibrella forsythiae</name>
    <dbReference type="NCBI Taxonomy" id="2817061"/>
    <lineage>
        <taxon>Bacteria</taxon>
        <taxon>Pseudomonadati</taxon>
        <taxon>Bacteroidota</taxon>
        <taxon>Cytophagia</taxon>
        <taxon>Cytophagales</taxon>
        <taxon>Spirosomataceae</taxon>
        <taxon>Fibrella</taxon>
    </lineage>
</organism>
<reference evidence="2 3" key="1">
    <citation type="submission" date="2021-03" db="EMBL/GenBank/DDBJ databases">
        <title>Fibrella sp. HMF5405 genome sequencing and assembly.</title>
        <authorList>
            <person name="Kang H."/>
            <person name="Kim H."/>
            <person name="Bae S."/>
            <person name="Joh K."/>
        </authorList>
    </citation>
    <scope>NUCLEOTIDE SEQUENCE [LARGE SCALE GENOMIC DNA]</scope>
    <source>
        <strain evidence="2 3">HMF5405</strain>
    </source>
</reference>
<feature type="domain" description="Phage head morphogenesis" evidence="1">
    <location>
        <begin position="139"/>
        <end position="252"/>
    </location>
</feature>
<proteinExistence type="predicted"/>
<accession>A0ABS3JC03</accession>
<sequence>MSNAADIQLYRALIAPFDRHVRVSRTQVRSAMRGIVARLKTALEASSADAVVAALPLLLPDETIHQMLTAIYLRSGVAAAEAFANQPAPVKSSRVDMQLKRIAPKPDGFTSLRIRLLSLSREVLGNERVQKIASKTRDLVAGVLSGATAAASTLVRQVRKALLKSSRLDLIARTETLYAWSVGSQWAAKAAGRTSKRWIPVLDGRTRDAHAAMARKPAVGIDETFIVGGEAMRYPGDPNGSAGNVINCRCTLFFE</sequence>